<protein>
    <submittedName>
        <fullName evidence="2">Phosphoglycerate mutase family protein</fullName>
    </submittedName>
</protein>
<dbReference type="InterPro" id="IPR013078">
    <property type="entry name" value="His_Pase_superF_clade-1"/>
</dbReference>
<keyword evidence="3" id="KW-1185">Reference proteome</keyword>
<dbReference type="SUPFAM" id="SSF53254">
    <property type="entry name" value="Phosphoglycerate mutase-like"/>
    <property type="match status" value="1"/>
</dbReference>
<proteinExistence type="predicted"/>
<dbReference type="PANTHER" id="PTHR48100">
    <property type="entry name" value="BROAD-SPECIFICITY PHOSPHATASE YOR283W-RELATED"/>
    <property type="match status" value="1"/>
</dbReference>
<dbReference type="CDD" id="cd07067">
    <property type="entry name" value="HP_PGM_like"/>
    <property type="match status" value="1"/>
</dbReference>
<accession>H5UTH6</accession>
<dbReference type="NCBIfam" id="TIGR03848">
    <property type="entry name" value="MSMEG_4193"/>
    <property type="match status" value="1"/>
</dbReference>
<dbReference type="SMART" id="SM00855">
    <property type="entry name" value="PGAM"/>
    <property type="match status" value="1"/>
</dbReference>
<dbReference type="RefSeq" id="WP_009482932.1">
    <property type="nucleotide sequence ID" value="NZ_BAFE01000073.1"/>
</dbReference>
<feature type="region of interest" description="Disordered" evidence="1">
    <location>
        <begin position="219"/>
        <end position="241"/>
    </location>
</feature>
<feature type="compositionally biased region" description="Low complexity" evidence="1">
    <location>
        <begin position="220"/>
        <end position="234"/>
    </location>
</feature>
<dbReference type="eggNOG" id="COG0406">
    <property type="taxonomic scope" value="Bacteria"/>
</dbReference>
<dbReference type="InterPro" id="IPR029033">
    <property type="entry name" value="His_PPase_superfam"/>
</dbReference>
<sequence length="241" mass="25040">MATVLLVRHGRTSANAGGLLAGWSSGVELDDTGRSQAEALAARLRDLSLVALVSSPLTRCLQTSDVLLRGRPPVSRTECDDLGECRYGAWTGRPLADLAGEPLWQTVQRQPSAATFPPSEEYRHESLSEMSARAVAAVRRHDAAIEAEHGPGALWVAVSHGDVIKAVLADAAGTHLDLFQRFTVGPASLSVVRYTAERPYVSRVNDTGADLAGLVPPPAADAATTDAPGTTGTAGVVGGGA</sequence>
<name>H5UTH6_9MICO</name>
<dbReference type="GO" id="GO:0005737">
    <property type="term" value="C:cytoplasm"/>
    <property type="evidence" value="ECO:0007669"/>
    <property type="project" value="TreeGrafter"/>
</dbReference>
<evidence type="ECO:0000256" key="1">
    <source>
        <dbReference type="SAM" id="MobiDB-lite"/>
    </source>
</evidence>
<dbReference type="InterPro" id="IPR050275">
    <property type="entry name" value="PGM_Phosphatase"/>
</dbReference>
<gene>
    <name evidence="2" type="ORF">MOPEL_096_00410</name>
</gene>
<dbReference type="GO" id="GO:0016791">
    <property type="term" value="F:phosphatase activity"/>
    <property type="evidence" value="ECO:0007669"/>
    <property type="project" value="TreeGrafter"/>
</dbReference>
<dbReference type="PANTHER" id="PTHR48100:SF2">
    <property type="entry name" value="CONSERVED PROTEIN"/>
    <property type="match status" value="1"/>
</dbReference>
<evidence type="ECO:0000313" key="2">
    <source>
        <dbReference type="EMBL" id="GAB49034.1"/>
    </source>
</evidence>
<dbReference type="EMBL" id="BAFE01000073">
    <property type="protein sequence ID" value="GAB49034.1"/>
    <property type="molecule type" value="Genomic_DNA"/>
</dbReference>
<evidence type="ECO:0000313" key="3">
    <source>
        <dbReference type="Proteomes" id="UP000004367"/>
    </source>
</evidence>
<dbReference type="Gene3D" id="3.40.50.1240">
    <property type="entry name" value="Phosphoglycerate mutase-like"/>
    <property type="match status" value="1"/>
</dbReference>
<dbReference type="Pfam" id="PF00300">
    <property type="entry name" value="His_Phos_1"/>
    <property type="match status" value="1"/>
</dbReference>
<dbReference type="OrthoDB" id="4120859at2"/>
<dbReference type="AlphaFoldDB" id="H5UTH6"/>
<comment type="caution">
    <text evidence="2">The sequence shown here is derived from an EMBL/GenBank/DDBJ whole genome shotgun (WGS) entry which is preliminary data.</text>
</comment>
<dbReference type="STRING" id="1089455.MOPEL_096_00410"/>
<organism evidence="2 3">
    <name type="scientific">Mobilicoccus pelagius NBRC 104925</name>
    <dbReference type="NCBI Taxonomy" id="1089455"/>
    <lineage>
        <taxon>Bacteria</taxon>
        <taxon>Bacillati</taxon>
        <taxon>Actinomycetota</taxon>
        <taxon>Actinomycetes</taxon>
        <taxon>Micrococcales</taxon>
        <taxon>Dermatophilaceae</taxon>
        <taxon>Mobilicoccus</taxon>
    </lineage>
</organism>
<dbReference type="InterPro" id="IPR022492">
    <property type="entry name" value="Phosphomutase_MSMEG4193_put"/>
</dbReference>
<reference evidence="2 3" key="1">
    <citation type="submission" date="2012-02" db="EMBL/GenBank/DDBJ databases">
        <title>Whole genome shotgun sequence of Mobilicoccus pelagius NBRC 104925.</title>
        <authorList>
            <person name="Yoshida Y."/>
            <person name="Hosoyama A."/>
            <person name="Tsuchikane K."/>
            <person name="Katsumata H."/>
            <person name="Yamazaki S."/>
            <person name="Fujita N."/>
        </authorList>
    </citation>
    <scope>NUCLEOTIDE SEQUENCE [LARGE SCALE GENOMIC DNA]</scope>
    <source>
        <strain evidence="2 3">NBRC 104925</strain>
    </source>
</reference>
<dbReference type="Proteomes" id="UP000004367">
    <property type="component" value="Unassembled WGS sequence"/>
</dbReference>